<evidence type="ECO:0000256" key="2">
    <source>
        <dbReference type="ARBA" id="ARBA00022649"/>
    </source>
</evidence>
<dbReference type="InterPro" id="IPR051803">
    <property type="entry name" value="TA_system_RelE-like_toxin"/>
</dbReference>
<gene>
    <name evidence="3" type="ORF">V5E97_00780</name>
</gene>
<dbReference type="RefSeq" id="WP_406697361.1">
    <property type="nucleotide sequence ID" value="NZ_CP155447.1"/>
</dbReference>
<keyword evidence="2" id="KW-1277">Toxin-antitoxin system</keyword>
<sequence length="104" mass="12399">MFRVEITAKARDDADEAYAWMVENISPANAEKWYQELFEQIETLTKHPARCPVASESRKFPEEIRELIYGKQRHKHKYRILFTIRQDVVAILHVYHSARNELEP</sequence>
<dbReference type="PANTHER" id="PTHR33755">
    <property type="entry name" value="TOXIN PARE1-RELATED"/>
    <property type="match status" value="1"/>
</dbReference>
<dbReference type="EMBL" id="CP155447">
    <property type="protein sequence ID" value="XBH04577.1"/>
    <property type="molecule type" value="Genomic_DNA"/>
</dbReference>
<dbReference type="InterPro" id="IPR007712">
    <property type="entry name" value="RelE/ParE_toxin"/>
</dbReference>
<name>A0AAU7CI19_9BACT</name>
<organism evidence="3">
    <name type="scientific">Singulisphaera sp. Ch08</name>
    <dbReference type="NCBI Taxonomy" id="3120278"/>
    <lineage>
        <taxon>Bacteria</taxon>
        <taxon>Pseudomonadati</taxon>
        <taxon>Planctomycetota</taxon>
        <taxon>Planctomycetia</taxon>
        <taxon>Isosphaerales</taxon>
        <taxon>Isosphaeraceae</taxon>
        <taxon>Singulisphaera</taxon>
    </lineage>
</organism>
<reference evidence="3" key="1">
    <citation type="submission" date="2024-05" db="EMBL/GenBank/DDBJ databases">
        <title>Planctomycetes of the genus Singulisphaera possess chitinolytic capabilities.</title>
        <authorList>
            <person name="Ivanova A."/>
        </authorList>
    </citation>
    <scope>NUCLEOTIDE SEQUENCE</scope>
    <source>
        <strain evidence="3">Ch08T</strain>
    </source>
</reference>
<comment type="similarity">
    <text evidence="1">Belongs to the RelE toxin family.</text>
</comment>
<evidence type="ECO:0000256" key="1">
    <source>
        <dbReference type="ARBA" id="ARBA00006226"/>
    </source>
</evidence>
<dbReference type="InterPro" id="IPR035093">
    <property type="entry name" value="RelE/ParE_toxin_dom_sf"/>
</dbReference>
<proteinExistence type="inferred from homology"/>
<protein>
    <submittedName>
        <fullName evidence="3">Type II toxin-antitoxin system RelE/ParE family toxin</fullName>
    </submittedName>
</protein>
<dbReference type="Gene3D" id="3.30.2310.20">
    <property type="entry name" value="RelE-like"/>
    <property type="match status" value="1"/>
</dbReference>
<accession>A0AAU7CI19</accession>
<dbReference type="Pfam" id="PF05016">
    <property type="entry name" value="ParE_toxin"/>
    <property type="match status" value="1"/>
</dbReference>
<evidence type="ECO:0000313" key="3">
    <source>
        <dbReference type="EMBL" id="XBH04577.1"/>
    </source>
</evidence>
<dbReference type="AlphaFoldDB" id="A0AAU7CI19"/>